<sequence>MSLSTPGEDISPLDVNMNSGLAHGLIKLLNKTQCDPPKAKVVSPMDEILQKYELSPQPPALFDGPQMRKTDKSAFTTLFKNVSPEENVTVISPTFVINGGYILYASATTWPWLGSNGQICDMYMKHITNNYPSAVVVFNGYSGKPRTKIQDQAWRAMRKSCPDIVFSEQTMVTTSQVDFLSNKNIKDHLIAIMKLCLVEAVTIVLDIELSGNPAILVGTDTDLLVMLIYRNRPNGNVKMLHPSTNKTSAKLYDIAASKKILTTCRVQSCLRMLSPELTSSTSLHLILKSYPTLVRGLFELYILVEIVEINLIILMICDYTCTIVQLLDRLSQPLLSSLCFLELKQRSTNTH</sequence>
<keyword evidence="2" id="KW-1185">Reference proteome</keyword>
<evidence type="ECO:0000313" key="2">
    <source>
        <dbReference type="Proteomes" id="UP001159363"/>
    </source>
</evidence>
<dbReference type="EMBL" id="JARBHB010000013">
    <property type="protein sequence ID" value="KAJ8869991.1"/>
    <property type="molecule type" value="Genomic_DNA"/>
</dbReference>
<gene>
    <name evidence="1" type="ORF">PR048_029002</name>
</gene>
<evidence type="ECO:0000313" key="1">
    <source>
        <dbReference type="EMBL" id="KAJ8869991.1"/>
    </source>
</evidence>
<accession>A0ABQ9GC75</accession>
<evidence type="ECO:0008006" key="3">
    <source>
        <dbReference type="Google" id="ProtNLM"/>
    </source>
</evidence>
<proteinExistence type="predicted"/>
<name>A0ABQ9GC75_9NEOP</name>
<dbReference type="Proteomes" id="UP001159363">
    <property type="component" value="Chromosome 12"/>
</dbReference>
<reference evidence="1 2" key="1">
    <citation type="submission" date="2023-02" db="EMBL/GenBank/DDBJ databases">
        <title>LHISI_Scaffold_Assembly.</title>
        <authorList>
            <person name="Stuart O.P."/>
            <person name="Cleave R."/>
            <person name="Magrath M.J.L."/>
            <person name="Mikheyev A.S."/>
        </authorList>
    </citation>
    <scope>NUCLEOTIDE SEQUENCE [LARGE SCALE GENOMIC DNA]</scope>
    <source>
        <strain evidence="1">Daus_M_001</strain>
        <tissue evidence="1">Leg muscle</tissue>
    </source>
</reference>
<protein>
    <recommendedName>
        <fullName evidence="3">NYN domain-containing protein</fullName>
    </recommendedName>
</protein>
<comment type="caution">
    <text evidence="1">The sequence shown here is derived from an EMBL/GenBank/DDBJ whole genome shotgun (WGS) entry which is preliminary data.</text>
</comment>
<organism evidence="1 2">
    <name type="scientific">Dryococelus australis</name>
    <dbReference type="NCBI Taxonomy" id="614101"/>
    <lineage>
        <taxon>Eukaryota</taxon>
        <taxon>Metazoa</taxon>
        <taxon>Ecdysozoa</taxon>
        <taxon>Arthropoda</taxon>
        <taxon>Hexapoda</taxon>
        <taxon>Insecta</taxon>
        <taxon>Pterygota</taxon>
        <taxon>Neoptera</taxon>
        <taxon>Polyneoptera</taxon>
        <taxon>Phasmatodea</taxon>
        <taxon>Verophasmatodea</taxon>
        <taxon>Anareolatae</taxon>
        <taxon>Phasmatidae</taxon>
        <taxon>Eurycanthinae</taxon>
        <taxon>Dryococelus</taxon>
    </lineage>
</organism>